<evidence type="ECO:0000313" key="3">
    <source>
        <dbReference type="Proteomes" id="UP000078459"/>
    </source>
</evidence>
<proteinExistence type="predicted"/>
<dbReference type="RefSeq" id="WP_068821184.1">
    <property type="nucleotide sequence ID" value="NZ_LWHJ01000011.1"/>
</dbReference>
<feature type="binding site" evidence="1">
    <location>
        <begin position="9"/>
        <end position="16"/>
    </location>
    <ligand>
        <name>substrate</name>
    </ligand>
</feature>
<dbReference type="SUPFAM" id="SSF53254">
    <property type="entry name" value="Phosphoglycerate mutase-like"/>
    <property type="match status" value="1"/>
</dbReference>
<evidence type="ECO:0000256" key="1">
    <source>
        <dbReference type="PIRSR" id="PIRSR613078-2"/>
    </source>
</evidence>
<organism evidence="2 3">
    <name type="scientific">Pedobacter psychrophilus</name>
    <dbReference type="NCBI Taxonomy" id="1826909"/>
    <lineage>
        <taxon>Bacteria</taxon>
        <taxon>Pseudomonadati</taxon>
        <taxon>Bacteroidota</taxon>
        <taxon>Sphingobacteriia</taxon>
        <taxon>Sphingobacteriales</taxon>
        <taxon>Sphingobacteriaceae</taxon>
        <taxon>Pedobacter</taxon>
    </lineage>
</organism>
<dbReference type="EMBL" id="LWHJ01000011">
    <property type="protein sequence ID" value="OAQ42154.1"/>
    <property type="molecule type" value="Genomic_DNA"/>
</dbReference>
<dbReference type="STRING" id="1826909.A5893_03290"/>
<accession>A0A179DMK6</accession>
<name>A0A179DMK6_9SPHI</name>
<comment type="caution">
    <text evidence="2">The sequence shown here is derived from an EMBL/GenBank/DDBJ whole genome shotgun (WGS) entry which is preliminary data.</text>
</comment>
<evidence type="ECO:0000313" key="2">
    <source>
        <dbReference type="EMBL" id="OAQ42154.1"/>
    </source>
</evidence>
<dbReference type="Proteomes" id="UP000078459">
    <property type="component" value="Unassembled WGS sequence"/>
</dbReference>
<protein>
    <submittedName>
        <fullName evidence="2">Histidine phosphatase family protein</fullName>
    </submittedName>
</protein>
<reference evidence="2 3" key="2">
    <citation type="submission" date="2016-06" db="EMBL/GenBank/DDBJ databases">
        <title>Pedobacter psychrophilus sp. nov., isolated from Antarctic fragmentary rock.</title>
        <authorList>
            <person name="Svec P."/>
        </authorList>
    </citation>
    <scope>NUCLEOTIDE SEQUENCE [LARGE SCALE GENOMIC DNA]</scope>
    <source>
        <strain evidence="2 3">CCM 8644</strain>
    </source>
</reference>
<gene>
    <name evidence="2" type="ORF">A5893_03290</name>
</gene>
<dbReference type="InterPro" id="IPR029033">
    <property type="entry name" value="His_PPase_superfam"/>
</dbReference>
<dbReference type="Gene3D" id="3.40.50.1240">
    <property type="entry name" value="Phosphoglycerate mutase-like"/>
    <property type="match status" value="1"/>
</dbReference>
<reference evidence="2 3" key="1">
    <citation type="submission" date="2016-04" db="EMBL/GenBank/DDBJ databases">
        <authorList>
            <person name="Evans L.H."/>
            <person name="Alamgir A."/>
            <person name="Owens N."/>
            <person name="Weber N.D."/>
            <person name="Virtaneva K."/>
            <person name="Barbian K."/>
            <person name="Babar A."/>
            <person name="Rosenke K."/>
        </authorList>
    </citation>
    <scope>NUCLEOTIDE SEQUENCE [LARGE SCALE GENOMIC DNA]</scope>
    <source>
        <strain evidence="2 3">CCM 8644</strain>
    </source>
</reference>
<dbReference type="PANTHER" id="PTHR47623">
    <property type="entry name" value="OS09G0287300 PROTEIN"/>
    <property type="match status" value="1"/>
</dbReference>
<sequence>MSKQLLIVRHAKSDWNDASLSDFNRPLNVRGLKDAPIIGDKLLKNSFHPDLVISSTALRAISTCKLVCKQLGIDKSKIETNSNIYEASHQQLLKVINTIDNDFEKVAMFGHNNGVTDLTVYLTDADIFNIPTSGMVLISFPFDDWKMVSKGTGKVVLYEYPKNITED</sequence>
<dbReference type="PANTHER" id="PTHR47623:SF1">
    <property type="entry name" value="OS09G0287300 PROTEIN"/>
    <property type="match status" value="1"/>
</dbReference>
<keyword evidence="3" id="KW-1185">Reference proteome</keyword>
<dbReference type="OrthoDB" id="9810154at2"/>
<feature type="binding site" evidence="1">
    <location>
        <position position="59"/>
    </location>
    <ligand>
        <name>substrate</name>
    </ligand>
</feature>
<dbReference type="AlphaFoldDB" id="A0A179DMK6"/>
<dbReference type="Pfam" id="PF00300">
    <property type="entry name" value="His_Phos_1"/>
    <property type="match status" value="1"/>
</dbReference>
<dbReference type="CDD" id="cd07067">
    <property type="entry name" value="HP_PGM_like"/>
    <property type="match status" value="1"/>
</dbReference>
<dbReference type="InterPro" id="IPR013078">
    <property type="entry name" value="His_Pase_superF_clade-1"/>
</dbReference>